<dbReference type="InterPro" id="IPR015424">
    <property type="entry name" value="PyrdxlP-dep_Trfase"/>
</dbReference>
<keyword evidence="4 6" id="KW-0663">Pyridoxal phosphate</keyword>
<sequence>MSTFVFRSRPAISHISTAVRKSLAGNLSLHRCTGTMSSQLKANGMSNGHMASVLDERPVPPLGMVSGDFEQRAADVVKDIANYYDTLHDRPVLPSIQPGYLQKLLPTSAPEEPESWSSIRSDIESKIMPGITHWQSQKYMAFFPASSTYPSILAEMWSAALTAANFNWICSPAVTELENVVMDWMAKALHLPSQFLSNGTGGGVIQGSASEAVATVMIAARERYLKTLTADKTFSSDEEREDFEFTMRGKMVALSSSETHSSAKKAATITGVRFRSIPATAEHNFSLQASSVRSTLESLTAPGLHPFQLTVTLGTTNTCAIDDFAAIAALKADYPNLWIHVDAAYAGAALILPEFAHLTQHFPSFDSFDMNMHKWLLVNFDCSLLYVQNRRDLTDALSVTPAYLRNAYTDSGLVTDYRDWQIPLGRRFRALKIWFVARTYGLKGMREHIRHHLRLGDLFASLVRSRQDLFAILTPPAFALTVLTVKPSEKARVEVQNGEADPRPYEESEKLGVEGDEGVKEANEVTKEVYEVIDGEKEIFLTASVIGGVYAIRVVSANPLAEEKYVRRAFDVLVEATERVLEKRRKA</sequence>
<dbReference type="InterPro" id="IPR015421">
    <property type="entry name" value="PyrdxlP-dep_Trfase_major"/>
</dbReference>
<evidence type="ECO:0000313" key="9">
    <source>
        <dbReference type="EMBL" id="KAF2222686.1"/>
    </source>
</evidence>
<evidence type="ECO:0000256" key="6">
    <source>
        <dbReference type="PIRSR" id="PIRSR602129-50"/>
    </source>
</evidence>
<evidence type="ECO:0000256" key="5">
    <source>
        <dbReference type="ARBA" id="ARBA00023239"/>
    </source>
</evidence>
<comment type="similarity">
    <text evidence="2 7">Belongs to the group II decarboxylase family.</text>
</comment>
<evidence type="ECO:0000256" key="7">
    <source>
        <dbReference type="RuleBase" id="RU000382"/>
    </source>
</evidence>
<evidence type="ECO:0000256" key="3">
    <source>
        <dbReference type="ARBA" id="ARBA00022793"/>
    </source>
</evidence>
<dbReference type="Gene3D" id="3.40.640.10">
    <property type="entry name" value="Type I PLP-dependent aspartate aminotransferase-like (Major domain)"/>
    <property type="match status" value="1"/>
</dbReference>
<dbReference type="SUPFAM" id="SSF53383">
    <property type="entry name" value="PLP-dependent transferases"/>
    <property type="match status" value="1"/>
</dbReference>
<feature type="modified residue" description="N6-(pyridoxal phosphate)lysine" evidence="6">
    <location>
        <position position="374"/>
    </location>
</feature>
<dbReference type="GO" id="GO:0016740">
    <property type="term" value="F:transferase activity"/>
    <property type="evidence" value="ECO:0007669"/>
    <property type="project" value="UniProtKB-KW"/>
</dbReference>
<evidence type="ECO:0000313" key="10">
    <source>
        <dbReference type="Proteomes" id="UP000799538"/>
    </source>
</evidence>
<dbReference type="GO" id="GO:0016831">
    <property type="term" value="F:carboxy-lyase activity"/>
    <property type="evidence" value="ECO:0007669"/>
    <property type="project" value="UniProtKB-KW"/>
</dbReference>
<evidence type="ECO:0000256" key="1">
    <source>
        <dbReference type="ARBA" id="ARBA00001933"/>
    </source>
</evidence>
<accession>A0A6A6GAB0</accession>
<dbReference type="InterPro" id="IPR015422">
    <property type="entry name" value="PyrdxlP-dep_Trfase_small"/>
</dbReference>
<dbReference type="GO" id="GO:0006520">
    <property type="term" value="P:amino acid metabolic process"/>
    <property type="evidence" value="ECO:0007669"/>
    <property type="project" value="InterPro"/>
</dbReference>
<evidence type="ECO:0000256" key="8">
    <source>
        <dbReference type="SAM" id="MobiDB-lite"/>
    </source>
</evidence>
<dbReference type="AlphaFoldDB" id="A0A6A6GAB0"/>
<gene>
    <name evidence="9" type="ORF">BDZ85DRAFT_264069</name>
</gene>
<dbReference type="PRINTS" id="PR00800">
    <property type="entry name" value="YHDCRBOXLASE"/>
</dbReference>
<proteinExistence type="inferred from homology"/>
<dbReference type="GO" id="GO:0005737">
    <property type="term" value="C:cytoplasm"/>
    <property type="evidence" value="ECO:0007669"/>
    <property type="project" value="TreeGrafter"/>
</dbReference>
<reference evidence="10" key="1">
    <citation type="journal article" date="2020" name="Stud. Mycol.">
        <title>101 Dothideomycetes genomes: A test case for predicting lifestyles and emergence of pathogens.</title>
        <authorList>
            <person name="Haridas S."/>
            <person name="Albert R."/>
            <person name="Binder M."/>
            <person name="Bloem J."/>
            <person name="LaButti K."/>
            <person name="Salamov A."/>
            <person name="Andreopoulos B."/>
            <person name="Baker S."/>
            <person name="Barry K."/>
            <person name="Bills G."/>
            <person name="Bluhm B."/>
            <person name="Cannon C."/>
            <person name="Castanera R."/>
            <person name="Culley D."/>
            <person name="Daum C."/>
            <person name="Ezra D."/>
            <person name="Gonzalez J."/>
            <person name="Henrissat B."/>
            <person name="Kuo A."/>
            <person name="Liang C."/>
            <person name="Lipzen A."/>
            <person name="Lutzoni F."/>
            <person name="Magnuson J."/>
            <person name="Mondo S."/>
            <person name="Nolan M."/>
            <person name="Ohm R."/>
            <person name="Pangilinan J."/>
            <person name="Park H.-J."/>
            <person name="Ramirez L."/>
            <person name="Alfaro M."/>
            <person name="Sun H."/>
            <person name="Tritt A."/>
            <person name="Yoshinaga Y."/>
            <person name="Zwiers L.-H."/>
            <person name="Turgeon B."/>
            <person name="Goodwin S."/>
            <person name="Spatafora J."/>
            <person name="Crous P."/>
            <person name="Grigoriev I."/>
        </authorList>
    </citation>
    <scope>NUCLEOTIDE SEQUENCE [LARGE SCALE GENOMIC DNA]</scope>
    <source>
        <strain evidence="10">CECT 20119</strain>
    </source>
</reference>
<evidence type="ECO:0000256" key="2">
    <source>
        <dbReference type="ARBA" id="ARBA00009533"/>
    </source>
</evidence>
<protein>
    <submittedName>
        <fullName evidence="9">Pyridoxal phosphate-dependent transferase</fullName>
    </submittedName>
</protein>
<dbReference type="Proteomes" id="UP000799538">
    <property type="component" value="Unassembled WGS sequence"/>
</dbReference>
<keyword evidence="9" id="KW-0808">Transferase</keyword>
<dbReference type="PANTHER" id="PTHR11999:SF70">
    <property type="entry name" value="MIP05841P"/>
    <property type="match status" value="1"/>
</dbReference>
<dbReference type="OrthoDB" id="639767at2759"/>
<keyword evidence="5 7" id="KW-0456">Lyase</keyword>
<dbReference type="InterPro" id="IPR010977">
    <property type="entry name" value="Aromatic_deC"/>
</dbReference>
<dbReference type="InterPro" id="IPR002129">
    <property type="entry name" value="PyrdxlP-dep_de-COase"/>
</dbReference>
<keyword evidence="3" id="KW-0210">Decarboxylase</keyword>
<comment type="cofactor">
    <cofactor evidence="1 6 7">
        <name>pyridoxal 5'-phosphate</name>
        <dbReference type="ChEBI" id="CHEBI:597326"/>
    </cofactor>
</comment>
<dbReference type="EMBL" id="ML992508">
    <property type="protein sequence ID" value="KAF2222686.1"/>
    <property type="molecule type" value="Genomic_DNA"/>
</dbReference>
<keyword evidence="10" id="KW-1185">Reference proteome</keyword>
<organism evidence="9 10">
    <name type="scientific">Elsinoe ampelina</name>
    <dbReference type="NCBI Taxonomy" id="302913"/>
    <lineage>
        <taxon>Eukaryota</taxon>
        <taxon>Fungi</taxon>
        <taxon>Dikarya</taxon>
        <taxon>Ascomycota</taxon>
        <taxon>Pezizomycotina</taxon>
        <taxon>Dothideomycetes</taxon>
        <taxon>Dothideomycetidae</taxon>
        <taxon>Myriangiales</taxon>
        <taxon>Elsinoaceae</taxon>
        <taxon>Elsinoe</taxon>
    </lineage>
</organism>
<feature type="region of interest" description="Disordered" evidence="8">
    <location>
        <begin position="494"/>
        <end position="513"/>
    </location>
</feature>
<dbReference type="PANTHER" id="PTHR11999">
    <property type="entry name" value="GROUP II PYRIDOXAL-5-PHOSPHATE DECARBOXYLASE"/>
    <property type="match status" value="1"/>
</dbReference>
<evidence type="ECO:0000256" key="4">
    <source>
        <dbReference type="ARBA" id="ARBA00022898"/>
    </source>
</evidence>
<name>A0A6A6GAB0_9PEZI</name>
<dbReference type="Gene3D" id="3.90.1150.10">
    <property type="entry name" value="Aspartate Aminotransferase, domain 1"/>
    <property type="match status" value="1"/>
</dbReference>
<dbReference type="GO" id="GO:0019752">
    <property type="term" value="P:carboxylic acid metabolic process"/>
    <property type="evidence" value="ECO:0007669"/>
    <property type="project" value="InterPro"/>
</dbReference>
<dbReference type="Gene3D" id="1.20.1340.10">
    <property type="entry name" value="dopa decarboxylase, N-terminal domain"/>
    <property type="match status" value="1"/>
</dbReference>
<dbReference type="Pfam" id="PF00282">
    <property type="entry name" value="Pyridoxal_deC"/>
    <property type="match status" value="1"/>
</dbReference>
<feature type="compositionally biased region" description="Basic and acidic residues" evidence="8">
    <location>
        <begin position="500"/>
        <end position="513"/>
    </location>
</feature>
<dbReference type="GO" id="GO:0030170">
    <property type="term" value="F:pyridoxal phosphate binding"/>
    <property type="evidence" value="ECO:0007669"/>
    <property type="project" value="InterPro"/>
</dbReference>